<keyword evidence="2" id="KW-1185">Reference proteome</keyword>
<sequence>MGYNSSEKIEVKKAFFRMLLRLELDKARESLIAGFFDTYLKLNEKEEKLFLEEVRSMSSKEGEKIMEIMTSYERKGIEKGVMKVAKRMLLKNMPMEEIVDITGLPMEEIERLKEEL</sequence>
<evidence type="ECO:0000313" key="2">
    <source>
        <dbReference type="Proteomes" id="UP001230005"/>
    </source>
</evidence>
<comment type="caution">
    <text evidence="1">The sequence shown here is derived from an EMBL/GenBank/DDBJ whole genome shotgun (WGS) entry which is preliminary data.</text>
</comment>
<protein>
    <submittedName>
        <fullName evidence="1">Transposase/invertase (TIGR01784 family)</fullName>
    </submittedName>
</protein>
<dbReference type="Proteomes" id="UP001230005">
    <property type="component" value="Unassembled WGS sequence"/>
</dbReference>
<dbReference type="EMBL" id="JAUSUG010000006">
    <property type="protein sequence ID" value="MDQ0254437.1"/>
    <property type="molecule type" value="Genomic_DNA"/>
</dbReference>
<reference evidence="1 2" key="1">
    <citation type="submission" date="2023-07" db="EMBL/GenBank/DDBJ databases">
        <title>Genomic Encyclopedia of Type Strains, Phase IV (KMG-IV): sequencing the most valuable type-strain genomes for metagenomic binning, comparative biology and taxonomic classification.</title>
        <authorList>
            <person name="Goeker M."/>
        </authorList>
    </citation>
    <scope>NUCLEOTIDE SEQUENCE [LARGE SCALE GENOMIC DNA]</scope>
    <source>
        <strain evidence="1 2">DSM 9768</strain>
    </source>
</reference>
<evidence type="ECO:0000313" key="1">
    <source>
        <dbReference type="EMBL" id="MDQ0254437.1"/>
    </source>
</evidence>
<name>A0ABT9ZT79_9BACI</name>
<accession>A0ABT9ZT79</accession>
<organism evidence="1 2">
    <name type="scientific">Evansella vedderi</name>
    <dbReference type="NCBI Taxonomy" id="38282"/>
    <lineage>
        <taxon>Bacteria</taxon>
        <taxon>Bacillati</taxon>
        <taxon>Bacillota</taxon>
        <taxon>Bacilli</taxon>
        <taxon>Bacillales</taxon>
        <taxon>Bacillaceae</taxon>
        <taxon>Evansella</taxon>
    </lineage>
</organism>
<gene>
    <name evidence="1" type="ORF">J2S74_001816</name>
</gene>
<proteinExistence type="predicted"/>